<name>A0A1B8G9H7_9PEZI</name>
<dbReference type="PANTHER" id="PTHR23520:SF5">
    <property type="entry name" value="TRANSPORTER, PUTATIVE (AFU_ORTHOLOGUE AFUA_3G04000)-RELATED"/>
    <property type="match status" value="1"/>
</dbReference>
<dbReference type="GO" id="GO:0000329">
    <property type="term" value="C:fungal-type vacuole membrane"/>
    <property type="evidence" value="ECO:0007669"/>
    <property type="project" value="TreeGrafter"/>
</dbReference>
<keyword evidence="6" id="KW-1185">Reference proteome</keyword>
<keyword evidence="3" id="KW-0812">Transmembrane</keyword>
<feature type="transmembrane region" description="Helical" evidence="3">
    <location>
        <begin position="61"/>
        <end position="79"/>
    </location>
</feature>
<evidence type="ECO:0000259" key="4">
    <source>
        <dbReference type="PROSITE" id="PS50850"/>
    </source>
</evidence>
<dbReference type="InterPro" id="IPR036259">
    <property type="entry name" value="MFS_trans_sf"/>
</dbReference>
<dbReference type="GO" id="GO:0022857">
    <property type="term" value="F:transmembrane transporter activity"/>
    <property type="evidence" value="ECO:0007669"/>
    <property type="project" value="InterPro"/>
</dbReference>
<dbReference type="OrthoDB" id="10027823at2759"/>
<evidence type="ECO:0000256" key="1">
    <source>
        <dbReference type="ARBA" id="ARBA00004141"/>
    </source>
</evidence>
<proteinExistence type="predicted"/>
<dbReference type="PANTHER" id="PTHR23520">
    <property type="entry name" value="TRANSPORTER, PUTATIVE (AFU_ORTHOLOGUE AFUA_3G04000)-RELATED"/>
    <property type="match status" value="1"/>
</dbReference>
<feature type="transmembrane region" description="Helical" evidence="3">
    <location>
        <begin position="192"/>
        <end position="213"/>
    </location>
</feature>
<dbReference type="AlphaFoldDB" id="A0A1B8G9H7"/>
<feature type="domain" description="Major facilitator superfamily (MFS) profile" evidence="4">
    <location>
        <begin position="25"/>
        <end position="441"/>
    </location>
</feature>
<feature type="transmembrane region" description="Helical" evidence="3">
    <location>
        <begin position="91"/>
        <end position="124"/>
    </location>
</feature>
<accession>A0A1B8G9H7</accession>
<feature type="transmembrane region" description="Helical" evidence="3">
    <location>
        <begin position="372"/>
        <end position="394"/>
    </location>
</feature>
<keyword evidence="3" id="KW-0472">Membrane</keyword>
<reference evidence="5 6" key="1">
    <citation type="submission" date="2016-03" db="EMBL/GenBank/DDBJ databases">
        <title>Comparative genomics of Pseudogymnoascus destructans, the fungus causing white-nose syndrome of bats.</title>
        <authorList>
            <person name="Palmer J.M."/>
            <person name="Drees K.P."/>
            <person name="Foster J.T."/>
            <person name="Lindner D.L."/>
        </authorList>
    </citation>
    <scope>NUCLEOTIDE SEQUENCE [LARGE SCALE GENOMIC DNA]</scope>
    <source>
        <strain evidence="5 6">UAMH 10579</strain>
    </source>
</reference>
<dbReference type="RefSeq" id="XP_018126210.1">
    <property type="nucleotide sequence ID" value="XM_018278986.2"/>
</dbReference>
<dbReference type="InterPro" id="IPR011701">
    <property type="entry name" value="MFS"/>
</dbReference>
<dbReference type="GeneID" id="28842959"/>
<dbReference type="EMBL" id="KV460267">
    <property type="protein sequence ID" value="OBT92477.1"/>
    <property type="molecule type" value="Genomic_DNA"/>
</dbReference>
<gene>
    <name evidence="5" type="ORF">VE01_09573</name>
</gene>
<feature type="transmembrane region" description="Helical" evidence="3">
    <location>
        <begin position="338"/>
        <end position="360"/>
    </location>
</feature>
<dbReference type="STRING" id="342668.A0A1B8G9H7"/>
<dbReference type="PROSITE" id="PS50850">
    <property type="entry name" value="MFS"/>
    <property type="match status" value="1"/>
</dbReference>
<feature type="transmembrane region" description="Helical" evidence="3">
    <location>
        <begin position="37"/>
        <end position="55"/>
    </location>
</feature>
<comment type="subcellular location">
    <subcellularLocation>
        <location evidence="1">Membrane</location>
        <topology evidence="1">Multi-pass membrane protein</topology>
    </subcellularLocation>
</comment>
<organism evidence="5 6">
    <name type="scientific">Pseudogymnoascus verrucosus</name>
    <dbReference type="NCBI Taxonomy" id="342668"/>
    <lineage>
        <taxon>Eukaryota</taxon>
        <taxon>Fungi</taxon>
        <taxon>Dikarya</taxon>
        <taxon>Ascomycota</taxon>
        <taxon>Pezizomycotina</taxon>
        <taxon>Leotiomycetes</taxon>
        <taxon>Thelebolales</taxon>
        <taxon>Thelebolaceae</taxon>
        <taxon>Pseudogymnoascus</taxon>
    </lineage>
</organism>
<evidence type="ECO:0000256" key="3">
    <source>
        <dbReference type="SAM" id="Phobius"/>
    </source>
</evidence>
<evidence type="ECO:0000313" key="6">
    <source>
        <dbReference type="Proteomes" id="UP000091956"/>
    </source>
</evidence>
<dbReference type="Gene3D" id="1.20.1250.20">
    <property type="entry name" value="MFS general substrate transporter like domains"/>
    <property type="match status" value="1"/>
</dbReference>
<evidence type="ECO:0000313" key="5">
    <source>
        <dbReference type="EMBL" id="OBT92477.1"/>
    </source>
</evidence>
<protein>
    <recommendedName>
        <fullName evidence="4">Major facilitator superfamily (MFS) profile domain-containing protein</fullName>
    </recommendedName>
</protein>
<reference evidence="6" key="2">
    <citation type="journal article" date="2018" name="Nat. Commun.">
        <title>Extreme sensitivity to ultraviolet light in the fungal pathogen causing white-nose syndrome of bats.</title>
        <authorList>
            <person name="Palmer J.M."/>
            <person name="Drees K.P."/>
            <person name="Foster J.T."/>
            <person name="Lindner D.L."/>
        </authorList>
    </citation>
    <scope>NUCLEOTIDE SEQUENCE [LARGE SCALE GENOMIC DNA]</scope>
    <source>
        <strain evidence="6">UAMH 10579</strain>
    </source>
</reference>
<feature type="compositionally biased region" description="Basic and acidic residues" evidence="2">
    <location>
        <begin position="220"/>
        <end position="232"/>
    </location>
</feature>
<feature type="transmembrane region" description="Helical" evidence="3">
    <location>
        <begin position="414"/>
        <end position="437"/>
    </location>
</feature>
<evidence type="ECO:0000256" key="2">
    <source>
        <dbReference type="SAM" id="MobiDB-lite"/>
    </source>
</evidence>
<feature type="transmembrane region" description="Helical" evidence="3">
    <location>
        <begin position="298"/>
        <end position="318"/>
    </location>
</feature>
<feature type="region of interest" description="Disordered" evidence="2">
    <location>
        <begin position="220"/>
        <end position="240"/>
    </location>
</feature>
<keyword evidence="3" id="KW-1133">Transmembrane helix</keyword>
<dbReference type="Pfam" id="PF07690">
    <property type="entry name" value="MFS_1"/>
    <property type="match status" value="1"/>
</dbReference>
<sequence>MASRSHLTSVVRELGLLSIWNSPLDVKLLCIQRFVRLFAYGATTLVLVLYLSELGISDQQIGVFMTLTLFGDVFISLFLTMFADRIGRKDVLALGAVMMTGSGIAFGLSGNYWVLLAAAIFGVISPSGKEVGPFRAIEESTLAHLTEKEVRADIFAWYTLIGAGGYAFGLLVCGWMVEVLKALDGWDDIRAYRIVFFSYSVFGAMKLLLILALSKDCEAKPEPPQERPHEEAPLLGPAEPNKPRRSFFGAFSHISHESLAVLLQLCLLFGLDSFASGLIPLSWVTVFFQRKFGITDGFLGTIFFTTNIIAALSTLVAASLARRIGNVKTMVFTHLPSAVFVAFIAIPSQMPLALTFLILRSCTQSMDVAPRSAFLAAIILPNERTAIMGILNVVKTFTSGLGPGLTGVLFDHDLAWTVFVAAGSLKVIYDLGMLAVFKGHESREDKPVRPADEET</sequence>
<dbReference type="SUPFAM" id="SSF103473">
    <property type="entry name" value="MFS general substrate transporter"/>
    <property type="match status" value="1"/>
</dbReference>
<feature type="transmembrane region" description="Helical" evidence="3">
    <location>
        <begin position="155"/>
        <end position="180"/>
    </location>
</feature>
<feature type="transmembrane region" description="Helical" evidence="3">
    <location>
        <begin position="261"/>
        <end position="286"/>
    </location>
</feature>
<dbReference type="Proteomes" id="UP000091956">
    <property type="component" value="Unassembled WGS sequence"/>
</dbReference>
<dbReference type="InterPro" id="IPR020846">
    <property type="entry name" value="MFS_dom"/>
</dbReference>